<feature type="domain" description="HTH hxlR-type" evidence="4">
    <location>
        <begin position="3"/>
        <end position="102"/>
    </location>
</feature>
<evidence type="ECO:0000259" key="4">
    <source>
        <dbReference type="PROSITE" id="PS51118"/>
    </source>
</evidence>
<dbReference type="OrthoDB" id="7351781at2"/>
<dbReference type="InterPro" id="IPR036388">
    <property type="entry name" value="WH-like_DNA-bd_sf"/>
</dbReference>
<dbReference type="Proteomes" id="UP000185192">
    <property type="component" value="Unassembled WGS sequence"/>
</dbReference>
<evidence type="ECO:0000256" key="2">
    <source>
        <dbReference type="ARBA" id="ARBA00023125"/>
    </source>
</evidence>
<name>A0A1N6GQU2_9SPHN</name>
<dbReference type="InterPro" id="IPR036390">
    <property type="entry name" value="WH_DNA-bd_sf"/>
</dbReference>
<evidence type="ECO:0000256" key="1">
    <source>
        <dbReference type="ARBA" id="ARBA00023015"/>
    </source>
</evidence>
<dbReference type="EMBL" id="FSQW01000002">
    <property type="protein sequence ID" value="SIO09904.1"/>
    <property type="molecule type" value="Genomic_DNA"/>
</dbReference>
<dbReference type="RefSeq" id="WP_074205884.1">
    <property type="nucleotide sequence ID" value="NZ_FSQW01000002.1"/>
</dbReference>
<accession>A0A1N6GQU2</accession>
<dbReference type="GO" id="GO:0003677">
    <property type="term" value="F:DNA binding"/>
    <property type="evidence" value="ECO:0007669"/>
    <property type="project" value="UniProtKB-KW"/>
</dbReference>
<organism evidence="5 6">
    <name type="scientific">Parasphingorhabdus marina DSM 22363</name>
    <dbReference type="NCBI Taxonomy" id="1123272"/>
    <lineage>
        <taxon>Bacteria</taxon>
        <taxon>Pseudomonadati</taxon>
        <taxon>Pseudomonadota</taxon>
        <taxon>Alphaproteobacteria</taxon>
        <taxon>Sphingomonadales</taxon>
        <taxon>Sphingomonadaceae</taxon>
        <taxon>Parasphingorhabdus</taxon>
    </lineage>
</organism>
<proteinExistence type="predicted"/>
<dbReference type="PROSITE" id="PS51118">
    <property type="entry name" value="HTH_HXLR"/>
    <property type="match status" value="2"/>
</dbReference>
<reference evidence="6" key="1">
    <citation type="submission" date="2016-11" db="EMBL/GenBank/DDBJ databases">
        <authorList>
            <person name="Varghese N."/>
            <person name="Submissions S."/>
        </authorList>
    </citation>
    <scope>NUCLEOTIDE SEQUENCE [LARGE SCALE GENOMIC DNA]</scope>
    <source>
        <strain evidence="6">DSM 22363</strain>
    </source>
</reference>
<evidence type="ECO:0000256" key="3">
    <source>
        <dbReference type="ARBA" id="ARBA00023163"/>
    </source>
</evidence>
<evidence type="ECO:0000313" key="6">
    <source>
        <dbReference type="Proteomes" id="UP000185192"/>
    </source>
</evidence>
<keyword evidence="6" id="KW-1185">Reference proteome</keyword>
<dbReference type="PANTHER" id="PTHR33204">
    <property type="entry name" value="TRANSCRIPTIONAL REGULATOR, MARR FAMILY"/>
    <property type="match status" value="1"/>
</dbReference>
<keyword evidence="1" id="KW-0805">Transcription regulation</keyword>
<feature type="domain" description="HTH hxlR-type" evidence="4">
    <location>
        <begin position="94"/>
        <end position="179"/>
    </location>
</feature>
<keyword evidence="3" id="KW-0804">Transcription</keyword>
<dbReference type="SUPFAM" id="SSF46785">
    <property type="entry name" value="Winged helix' DNA-binding domain"/>
    <property type="match status" value="2"/>
</dbReference>
<dbReference type="STRING" id="1123272.SAMN02745824_2942"/>
<dbReference type="InterPro" id="IPR002577">
    <property type="entry name" value="HTH_HxlR"/>
</dbReference>
<keyword evidence="2" id="KW-0238">DNA-binding</keyword>
<gene>
    <name evidence="5" type="ORF">SAMN02745824_2942</name>
</gene>
<protein>
    <submittedName>
        <fullName evidence="5">Transcriptional regulator, HxlR family</fullName>
    </submittedName>
</protein>
<dbReference type="PANTHER" id="PTHR33204:SF18">
    <property type="entry name" value="TRANSCRIPTIONAL REGULATORY PROTEIN"/>
    <property type="match status" value="1"/>
</dbReference>
<evidence type="ECO:0000313" key="5">
    <source>
        <dbReference type="EMBL" id="SIO09904.1"/>
    </source>
</evidence>
<dbReference type="Pfam" id="PF01638">
    <property type="entry name" value="HxlR"/>
    <property type="match status" value="2"/>
</dbReference>
<dbReference type="Gene3D" id="1.10.10.10">
    <property type="entry name" value="Winged helix-like DNA-binding domain superfamily/Winged helix DNA-binding domain"/>
    <property type="match status" value="2"/>
</dbReference>
<dbReference type="AlphaFoldDB" id="A0A1N6GQU2"/>
<sequence>MSNDDLATTVALARYRWIVPLLAILADRNGARFAEMARGLAISADSLSSSLQYVMAMGWVRKNPGHGHPLRPEYLLTDEGRAVAMRALAVHQVQERLDCDSRALKRWSLPIVHVLGSGVHRFNAINRTLDAATPRAISLSMKAAQEQDLVKRSLLDGFPPVTDYSLSRRGEELASALVR</sequence>